<dbReference type="Gene3D" id="3.40.50.2000">
    <property type="entry name" value="Glycogen Phosphorylase B"/>
    <property type="match status" value="2"/>
</dbReference>
<dbReference type="Proteomes" id="UP000477680">
    <property type="component" value="Chromosome"/>
</dbReference>
<proteinExistence type="predicted"/>
<gene>
    <name evidence="3" type="ORF">G3T16_11625</name>
</gene>
<dbReference type="PANTHER" id="PTHR12526:SF629">
    <property type="entry name" value="TEICHURONIC ACID BIOSYNTHESIS GLYCOSYLTRANSFERASE TUAH-RELATED"/>
    <property type="match status" value="1"/>
</dbReference>
<keyword evidence="2 3" id="KW-0808">Transferase</keyword>
<keyword evidence="1" id="KW-0328">Glycosyltransferase</keyword>
<organism evidence="3 4">
    <name type="scientific">Kineobactrum salinum</name>
    <dbReference type="NCBI Taxonomy" id="2708301"/>
    <lineage>
        <taxon>Bacteria</taxon>
        <taxon>Pseudomonadati</taxon>
        <taxon>Pseudomonadota</taxon>
        <taxon>Gammaproteobacteria</taxon>
        <taxon>Cellvibrionales</taxon>
        <taxon>Halieaceae</taxon>
        <taxon>Kineobactrum</taxon>
    </lineage>
</organism>
<evidence type="ECO:0000256" key="1">
    <source>
        <dbReference type="ARBA" id="ARBA00022676"/>
    </source>
</evidence>
<protein>
    <submittedName>
        <fullName evidence="3">Glycosyltransferase family 4 protein</fullName>
    </submittedName>
</protein>
<evidence type="ECO:0000313" key="4">
    <source>
        <dbReference type="Proteomes" id="UP000477680"/>
    </source>
</evidence>
<reference evidence="3 4" key="1">
    <citation type="submission" date="2020-02" db="EMBL/GenBank/DDBJ databases">
        <title>Genome sequencing for Kineobactrum sp. M2.</title>
        <authorList>
            <person name="Park S.-J."/>
        </authorList>
    </citation>
    <scope>NUCLEOTIDE SEQUENCE [LARGE SCALE GENOMIC DNA]</scope>
    <source>
        <strain evidence="3 4">M2</strain>
    </source>
</reference>
<name>A0A6C0U1G9_9GAMM</name>
<dbReference type="GO" id="GO:0016757">
    <property type="term" value="F:glycosyltransferase activity"/>
    <property type="evidence" value="ECO:0007669"/>
    <property type="project" value="UniProtKB-KW"/>
</dbReference>
<keyword evidence="4" id="KW-1185">Reference proteome</keyword>
<accession>A0A6C0U1G9</accession>
<dbReference type="AlphaFoldDB" id="A0A6C0U1G9"/>
<evidence type="ECO:0000313" key="3">
    <source>
        <dbReference type="EMBL" id="QIB65972.1"/>
    </source>
</evidence>
<evidence type="ECO:0000256" key="2">
    <source>
        <dbReference type="ARBA" id="ARBA00022679"/>
    </source>
</evidence>
<dbReference type="SUPFAM" id="SSF53756">
    <property type="entry name" value="UDP-Glycosyltransferase/glycogen phosphorylase"/>
    <property type="match status" value="1"/>
</dbReference>
<dbReference type="Pfam" id="PF13692">
    <property type="entry name" value="Glyco_trans_1_4"/>
    <property type="match status" value="1"/>
</dbReference>
<dbReference type="EMBL" id="CP048711">
    <property type="protein sequence ID" value="QIB65972.1"/>
    <property type="molecule type" value="Genomic_DNA"/>
</dbReference>
<dbReference type="PANTHER" id="PTHR12526">
    <property type="entry name" value="GLYCOSYLTRANSFERASE"/>
    <property type="match status" value="1"/>
</dbReference>
<dbReference type="KEGG" id="kim:G3T16_11625"/>
<dbReference type="RefSeq" id="WP_163495409.1">
    <property type="nucleotide sequence ID" value="NZ_CP048711.1"/>
</dbReference>
<sequence length="385" mass="43756">MKTVLLCFLDKEWPPEHSFVDGMLSTVVAAEKDVRVYLFVSSPWGRKNRRVYRYHKAVCIPVLFPRRWLFRLLNLVKCSVLLLQLGRRMKRQKCRMVVFVRNDPVYLLAAAICKKTYDQLVFQSSFPHEQYSSNPLKRWIGRFIYRLSSSRVDAITAVSPVGLDRVGRLFPQAKAREYIPLLSDLSNSTRDCSEAETTAKKYETVRFLYIGTHSLRRRINIVLSAIVSAVDMGCQARFLFVGGTQQEIEALQSITGVSWLVDQGILKFVAKVRRSEIPAYLASSDVGLCLIPPDPIYTEASPTKLAEYLGAGLAVIASYGIPLQERYVTESRAGMLVDWSEPDIRDAIQMISVDDSLPAMKENAIKFASEQLAYRRYLSNFMALL</sequence>